<dbReference type="Gene3D" id="3.30.300.30">
    <property type="match status" value="1"/>
</dbReference>
<dbReference type="Pfam" id="PF00501">
    <property type="entry name" value="AMP-binding"/>
    <property type="match status" value="1"/>
</dbReference>
<dbReference type="InterPro" id="IPR020845">
    <property type="entry name" value="AMP-binding_CS"/>
</dbReference>
<dbReference type="CDD" id="cd17631">
    <property type="entry name" value="FACL_FadD13-like"/>
    <property type="match status" value="1"/>
</dbReference>
<dbReference type="PANTHER" id="PTHR43767">
    <property type="entry name" value="LONG-CHAIN-FATTY-ACID--COA LIGASE"/>
    <property type="match status" value="1"/>
</dbReference>
<evidence type="ECO:0000256" key="2">
    <source>
        <dbReference type="ARBA" id="ARBA00022598"/>
    </source>
</evidence>
<dbReference type="InterPro" id="IPR025110">
    <property type="entry name" value="AMP-bd_C"/>
</dbReference>
<geneLocation type="plasmid" evidence="6 7">
    <name>unnamed1</name>
</geneLocation>
<keyword evidence="2 6" id="KW-0436">Ligase</keyword>
<dbReference type="SUPFAM" id="SSF56801">
    <property type="entry name" value="Acetyl-CoA synthetase-like"/>
    <property type="match status" value="1"/>
</dbReference>
<sequence length="496" mass="53448">MIPCIFDITAKRAELAGSDIAMEEVATGRTVTYAALDERAARAAGLLLSLGVGEGDRVAILCRNRIEFFEMLFACAKMGAILVPLNWRMPAAEIRPLLADSAPRVLFFGDEDAGVAADLSGDVPLRVGLDTDYAERRDATPAHAGRRLWPADGIWYLLYTSGTTGTPKAVIYTFTMAMVNYINISQPIGLTARDTTLNFLPLFHTAGINLHTLPTLIIGGRVLIMPGFDVDVMLDLVAAGRVDAIFGVPAIYQMLSLHPRFASVDLTRLRSWGCGGAPLSDQLVQRFLERGVRVCNGMGMTETGPTAFIMDPNRVAEKIGSVGKPQVLAGVRIVGPDGVDVTPGEAGELWFGGPGITPGYWNRPDATAAAFSADGWLKSGDLARCDADGFYYIVGRIKEMFISGGENVYPAEVENVLSQHPAILEAAVVGVPDEKWGEVGCAHILPRPGQTIPPADELTLFCRERLAPFKVPKSFVAVTDFPRTAAGKVQKHRLQH</sequence>
<evidence type="ECO:0000256" key="1">
    <source>
        <dbReference type="ARBA" id="ARBA00006432"/>
    </source>
</evidence>
<dbReference type="Gene3D" id="3.40.50.12780">
    <property type="entry name" value="N-terminal domain of ligase-like"/>
    <property type="match status" value="1"/>
</dbReference>
<dbReference type="RefSeq" id="WP_102115044.1">
    <property type="nucleotide sequence ID" value="NZ_BMGN01000001.1"/>
</dbReference>
<dbReference type="AlphaFoldDB" id="A0A2K9NKD5"/>
<dbReference type="EC" id="6.2.1.44" evidence="4"/>
<dbReference type="KEGG" id="ncb:C0V82_24640"/>
<comment type="catalytic activity">
    <reaction evidence="3">
        <text>3-(methylsulfanyl)propanoate + ATP + CoA = 3-(methylsulfanyl)propanoyl-CoA + AMP + diphosphate</text>
        <dbReference type="Rhea" id="RHEA:43052"/>
        <dbReference type="ChEBI" id="CHEBI:30616"/>
        <dbReference type="ChEBI" id="CHEBI:33019"/>
        <dbReference type="ChEBI" id="CHEBI:49016"/>
        <dbReference type="ChEBI" id="CHEBI:57287"/>
        <dbReference type="ChEBI" id="CHEBI:82815"/>
        <dbReference type="ChEBI" id="CHEBI:456215"/>
        <dbReference type="EC" id="6.2.1.44"/>
    </reaction>
    <physiologicalReaction direction="left-to-right" evidence="3">
        <dbReference type="Rhea" id="RHEA:43053"/>
    </physiologicalReaction>
</comment>
<accession>A0A2K9NKD5</accession>
<dbReference type="Proteomes" id="UP000234752">
    <property type="component" value="Plasmid unnamed1"/>
</dbReference>
<keyword evidence="6" id="KW-0614">Plasmid</keyword>
<reference evidence="6 7" key="1">
    <citation type="submission" date="2017-12" db="EMBL/GenBank/DDBJ databases">
        <title>Genomes of bacteria within cyanobacterial aggregates.</title>
        <authorList>
            <person name="Cai H."/>
        </authorList>
    </citation>
    <scope>NUCLEOTIDE SEQUENCE [LARGE SCALE GENOMIC DNA]</scope>
    <source>
        <strain evidence="6 7">TH16</strain>
        <plasmid evidence="6 7">unnamed1</plasmid>
    </source>
</reference>
<dbReference type="InterPro" id="IPR000873">
    <property type="entry name" value="AMP-dep_synth/lig_dom"/>
</dbReference>
<evidence type="ECO:0000256" key="5">
    <source>
        <dbReference type="ARBA" id="ARBA00067668"/>
    </source>
</evidence>
<evidence type="ECO:0000256" key="4">
    <source>
        <dbReference type="ARBA" id="ARBA00066616"/>
    </source>
</evidence>
<dbReference type="FunFam" id="3.30.300.30:FF:000008">
    <property type="entry name" value="2,3-dihydroxybenzoate-AMP ligase"/>
    <property type="match status" value="1"/>
</dbReference>
<evidence type="ECO:0000313" key="6">
    <source>
        <dbReference type="EMBL" id="AUN33534.1"/>
    </source>
</evidence>
<dbReference type="PROSITE" id="PS00455">
    <property type="entry name" value="AMP_BINDING"/>
    <property type="match status" value="1"/>
</dbReference>
<dbReference type="InterPro" id="IPR050237">
    <property type="entry name" value="ATP-dep_AMP-bd_enzyme"/>
</dbReference>
<proteinExistence type="inferred from homology"/>
<evidence type="ECO:0000256" key="3">
    <source>
        <dbReference type="ARBA" id="ARBA00051915"/>
    </source>
</evidence>
<organism evidence="6 7">
    <name type="scientific">Niveispirillum cyanobacteriorum</name>
    <dbReference type="NCBI Taxonomy" id="1612173"/>
    <lineage>
        <taxon>Bacteria</taxon>
        <taxon>Pseudomonadati</taxon>
        <taxon>Pseudomonadota</taxon>
        <taxon>Alphaproteobacteria</taxon>
        <taxon>Rhodospirillales</taxon>
        <taxon>Azospirillaceae</taxon>
        <taxon>Niveispirillum</taxon>
    </lineage>
</organism>
<dbReference type="OrthoDB" id="9803968at2"/>
<evidence type="ECO:0000313" key="7">
    <source>
        <dbReference type="Proteomes" id="UP000234752"/>
    </source>
</evidence>
<comment type="similarity">
    <text evidence="1">Belongs to the ATP-dependent AMP-binding enzyme family.</text>
</comment>
<dbReference type="PANTHER" id="PTHR43767:SF1">
    <property type="entry name" value="NONRIBOSOMAL PEPTIDE SYNTHASE PES1 (EUROFUNG)-RELATED"/>
    <property type="match status" value="1"/>
</dbReference>
<protein>
    <recommendedName>
        <fullName evidence="5">3-methylmercaptopropionyl-CoA ligase</fullName>
        <ecNumber evidence="4">6.2.1.44</ecNumber>
    </recommendedName>
</protein>
<dbReference type="InterPro" id="IPR042099">
    <property type="entry name" value="ANL_N_sf"/>
</dbReference>
<dbReference type="Pfam" id="PF13193">
    <property type="entry name" value="AMP-binding_C"/>
    <property type="match status" value="1"/>
</dbReference>
<dbReference type="InterPro" id="IPR045851">
    <property type="entry name" value="AMP-bd_C_sf"/>
</dbReference>
<dbReference type="GO" id="GO:0016878">
    <property type="term" value="F:acid-thiol ligase activity"/>
    <property type="evidence" value="ECO:0007669"/>
    <property type="project" value="UniProtKB-ARBA"/>
</dbReference>
<keyword evidence="7" id="KW-1185">Reference proteome</keyword>
<gene>
    <name evidence="6" type="ORF">C0V82_24640</name>
</gene>
<dbReference type="EMBL" id="CP025613">
    <property type="protein sequence ID" value="AUN33534.1"/>
    <property type="molecule type" value="Genomic_DNA"/>
</dbReference>
<name>A0A2K9NKD5_9PROT</name>